<dbReference type="OrthoDB" id="1746530at2759"/>
<evidence type="ECO:0000256" key="4">
    <source>
        <dbReference type="ARBA" id="ARBA00016672"/>
    </source>
</evidence>
<evidence type="ECO:0000256" key="11">
    <source>
        <dbReference type="ARBA" id="ARBA00044007"/>
    </source>
</evidence>
<dbReference type="GO" id="GO:0003899">
    <property type="term" value="F:DNA-directed RNA polymerase activity"/>
    <property type="evidence" value="ECO:0007669"/>
    <property type="project" value="EnsemblFungi"/>
</dbReference>
<accession>A0A068S7F6</accession>
<dbReference type="VEuPathDB" id="FungiDB:LCOR_09086.1"/>
<evidence type="ECO:0000256" key="12">
    <source>
        <dbReference type="ARBA" id="ARBA00045808"/>
    </source>
</evidence>
<dbReference type="Proteomes" id="UP000027586">
    <property type="component" value="Unassembled WGS sequence"/>
</dbReference>
<feature type="domain" description="RNA polymerase Rpb4/RPC9 core" evidence="14">
    <location>
        <begin position="1"/>
        <end position="128"/>
    </location>
</feature>
<comment type="function">
    <text evidence="12">DNA-dependent RNA polymerase catalyzes the transcription of DNA into RNA using the four ribonucleoside triphosphates as substrates. Specific peripheric component of RNA polymerase III (Pol III) which synthesizes small non-coding RNAs including 5S rRNA, snRNAs, tRNAs and miRNAs from at least 500 distinct genomic loci. With POLR3H/RPC8 forms a mobile stalk that protrudes from Pol III core and functions primarily in transcription initiation. Pol III plays a key role in sensing and limiting infection by intracellular bacteria and DNA viruses. Acts as nuclear and cytosolic DNA sensor involved in innate immune response. Can sense non-self dsDNA that serves as template for transcription into dsRNA. The non-self RNA polymerase III transcripts, such as Epstein-Barr virus-encoded RNAs (EBERs) induce type I interferon and NF-kappa-B through the RIG-I pathway.</text>
</comment>
<dbReference type="GO" id="GO:0006384">
    <property type="term" value="P:transcription initiation at RNA polymerase III promoter"/>
    <property type="evidence" value="ECO:0007669"/>
    <property type="project" value="EnsemblFungi"/>
</dbReference>
<dbReference type="Gene3D" id="1.20.1250.40">
    <property type="match status" value="1"/>
</dbReference>
<dbReference type="SUPFAM" id="SSF47819">
    <property type="entry name" value="HRDC-like"/>
    <property type="match status" value="1"/>
</dbReference>
<dbReference type="AlphaFoldDB" id="A0A068S7F6"/>
<evidence type="ECO:0000256" key="3">
    <source>
        <dbReference type="ARBA" id="ARBA00006898"/>
    </source>
</evidence>
<keyword evidence="7" id="KW-0472">Membrane</keyword>
<evidence type="ECO:0000256" key="2">
    <source>
        <dbReference type="ARBA" id="ARBA00004413"/>
    </source>
</evidence>
<proteinExistence type="inferred from homology"/>
<sequence>MIVKNARAGMLSNFEVLTLVNEQQELQRAAQERDPSLEFPENLRTIQFELTGYLNSSPCSTQDVSQVQNFLDAFSQYELTVAEKLQILNLRPKSPVDLYLLIEECEERFTEEDLDAMLQQVIELLPRDDDEEMGEEEEYQE</sequence>
<keyword evidence="9" id="KW-0539">Nucleus</keyword>
<evidence type="ECO:0000313" key="16">
    <source>
        <dbReference type="Proteomes" id="UP000027586"/>
    </source>
</evidence>
<comment type="caution">
    <text evidence="15">The sequence shown here is derived from an EMBL/GenBank/DDBJ whole genome shotgun (WGS) entry which is preliminary data.</text>
</comment>
<protein>
    <recommendedName>
        <fullName evidence="4">DNA-directed RNA polymerase III subunit RPC9</fullName>
    </recommendedName>
    <alternativeName>
        <fullName evidence="13">DNA-directed RNA polymerase III subunit rpc9</fullName>
    </alternativeName>
</protein>
<keyword evidence="6" id="KW-0240">DNA-directed RNA polymerase</keyword>
<dbReference type="PANTHER" id="PTHR15561:SF0">
    <property type="entry name" value="DNA-DIRECTED RNA POLYMERASE III SUBUNIT RPC9"/>
    <property type="match status" value="1"/>
</dbReference>
<evidence type="ECO:0000256" key="8">
    <source>
        <dbReference type="ARBA" id="ARBA00023163"/>
    </source>
</evidence>
<organism evidence="15 16">
    <name type="scientific">Lichtheimia corymbifera JMRC:FSU:9682</name>
    <dbReference type="NCBI Taxonomy" id="1263082"/>
    <lineage>
        <taxon>Eukaryota</taxon>
        <taxon>Fungi</taxon>
        <taxon>Fungi incertae sedis</taxon>
        <taxon>Mucoromycota</taxon>
        <taxon>Mucoromycotina</taxon>
        <taxon>Mucoromycetes</taxon>
        <taxon>Mucorales</taxon>
        <taxon>Lichtheimiaceae</taxon>
        <taxon>Lichtheimia</taxon>
    </lineage>
</organism>
<comment type="subunit">
    <text evidence="11">Component of the RNA polymerase III complex consisting of 17 subunits: a ten-subunit horseshoe-shaped catalytic core composed of POLR3A/RPC1, POLR3B/RPC2, POLR1C/RPAC1, POLR1D/RPAC2, POLR3K/RPC10, POLR2E/RPABC1, POLR2F/RPABC2, POLR2H/RPABC3, POLR2K/RPABC4 and POLR2L/RPABC5; a mobile stalk composed of two subunits POLR3H/RPC8 and CRCP/RPC9, protruding from the core and functioning primarily in transcription initiation; and additional subunits homologous to general transcription factors of the RNA polymerase II machinery, POLR3C/RPC3-POLR3F/RPC6-POLR3G/RPC7 heterotrimer required for transcription initiation and POLR3D/RPC4-POLR3E/RPC5 heterodimer involved in both transcription initiation and termination.</text>
</comment>
<dbReference type="GO" id="GO:0005886">
    <property type="term" value="C:plasma membrane"/>
    <property type="evidence" value="ECO:0007669"/>
    <property type="project" value="UniProtKB-SubCell"/>
</dbReference>
<dbReference type="Pfam" id="PF03874">
    <property type="entry name" value="RNA_pol_Rpb4"/>
    <property type="match status" value="1"/>
</dbReference>
<keyword evidence="16" id="KW-1185">Reference proteome</keyword>
<dbReference type="GO" id="GO:0005666">
    <property type="term" value="C:RNA polymerase III complex"/>
    <property type="evidence" value="ECO:0007669"/>
    <property type="project" value="EnsemblFungi"/>
</dbReference>
<evidence type="ECO:0000256" key="7">
    <source>
        <dbReference type="ARBA" id="ARBA00023136"/>
    </source>
</evidence>
<evidence type="ECO:0000256" key="13">
    <source>
        <dbReference type="ARBA" id="ARBA00073026"/>
    </source>
</evidence>
<comment type="function">
    <text evidence="10">Accessory protein for the calcitonin gene-related peptide (CGRP) receptor. It modulates CGRP responsiveness in a variety of tissues.</text>
</comment>
<evidence type="ECO:0000256" key="6">
    <source>
        <dbReference type="ARBA" id="ARBA00022478"/>
    </source>
</evidence>
<dbReference type="InterPro" id="IPR006590">
    <property type="entry name" value="RNA_pol_Rpb4/RPC9_core"/>
</dbReference>
<dbReference type="FunFam" id="1.20.1250.40:FF:000002">
    <property type="entry name" value="DNA-directed RNA polymerase III subunit RPC9"/>
    <property type="match status" value="1"/>
</dbReference>
<dbReference type="InterPro" id="IPR005574">
    <property type="entry name" value="Rpb4/RPC9"/>
</dbReference>
<gene>
    <name evidence="15" type="ORF">LCOR_09086.1</name>
</gene>
<dbReference type="InterPro" id="IPR010997">
    <property type="entry name" value="HRDC-like_sf"/>
</dbReference>
<dbReference type="STRING" id="1263082.A0A068S7F6"/>
<keyword evidence="5" id="KW-1003">Cell membrane</keyword>
<evidence type="ECO:0000259" key="14">
    <source>
        <dbReference type="SMART" id="SM00657"/>
    </source>
</evidence>
<reference evidence="15" key="1">
    <citation type="submission" date="2013-08" db="EMBL/GenBank/DDBJ databases">
        <title>Gene expansion shapes genome architecture in the human pathogen Lichtheimia corymbifera: an evolutionary genomics analysis in the ancient terrestrial Mucorales (Mucoromycotina).</title>
        <authorList>
            <person name="Schwartze V.U."/>
            <person name="Winter S."/>
            <person name="Shelest E."/>
            <person name="Marcet-Houben M."/>
            <person name="Horn F."/>
            <person name="Wehner S."/>
            <person name="Hoffmann K."/>
            <person name="Riege K."/>
            <person name="Sammeth M."/>
            <person name="Nowrousian M."/>
            <person name="Valiante V."/>
            <person name="Linde J."/>
            <person name="Jacobsen I.D."/>
            <person name="Marz M."/>
            <person name="Brakhage A.A."/>
            <person name="Gabaldon T."/>
            <person name="Bocker S."/>
            <person name="Voigt K."/>
        </authorList>
    </citation>
    <scope>NUCLEOTIDE SEQUENCE [LARGE SCALE GENOMIC DNA]</scope>
    <source>
        <strain evidence="15">FSU 9682</strain>
    </source>
</reference>
<dbReference type="PANTHER" id="PTHR15561">
    <property type="entry name" value="CALCITONIN GENE-RELATED PEPTIDE-RECEPTOR COMPONENT PROTEIN"/>
    <property type="match status" value="1"/>
</dbReference>
<keyword evidence="8" id="KW-0804">Transcription</keyword>
<evidence type="ECO:0000256" key="5">
    <source>
        <dbReference type="ARBA" id="ARBA00022475"/>
    </source>
</evidence>
<evidence type="ECO:0000256" key="10">
    <source>
        <dbReference type="ARBA" id="ARBA00043924"/>
    </source>
</evidence>
<name>A0A068S7F6_9FUNG</name>
<comment type="subcellular location">
    <subcellularLocation>
        <location evidence="2">Cell membrane</location>
        <topology evidence="2">Peripheral membrane protein</topology>
        <orientation evidence="2">Cytoplasmic side</orientation>
    </subcellularLocation>
    <subcellularLocation>
        <location evidence="1">Nucleus</location>
    </subcellularLocation>
</comment>
<dbReference type="GO" id="GO:0000166">
    <property type="term" value="F:nucleotide binding"/>
    <property type="evidence" value="ECO:0007669"/>
    <property type="project" value="InterPro"/>
</dbReference>
<dbReference type="SMART" id="SM00657">
    <property type="entry name" value="RPOL4c"/>
    <property type="match status" value="1"/>
</dbReference>
<dbReference type="InterPro" id="IPR038324">
    <property type="entry name" value="Rpb4/RPC9_sf"/>
</dbReference>
<evidence type="ECO:0000256" key="9">
    <source>
        <dbReference type="ARBA" id="ARBA00023242"/>
    </source>
</evidence>
<comment type="similarity">
    <text evidence="3">Belongs to the eukaryotic RPC9 RNA polymerase subunit family.</text>
</comment>
<evidence type="ECO:0000256" key="1">
    <source>
        <dbReference type="ARBA" id="ARBA00004123"/>
    </source>
</evidence>
<dbReference type="EMBL" id="CBTN010000054">
    <property type="protein sequence ID" value="CDH58214.1"/>
    <property type="molecule type" value="Genomic_DNA"/>
</dbReference>
<evidence type="ECO:0000313" key="15">
    <source>
        <dbReference type="EMBL" id="CDH58214.1"/>
    </source>
</evidence>
<dbReference type="InterPro" id="IPR038846">
    <property type="entry name" value="RPC9"/>
</dbReference>